<dbReference type="HOGENOM" id="CLU_007795_2_0_0"/>
<evidence type="ECO:0000313" key="2">
    <source>
        <dbReference type="EMBL" id="GAK55084.1"/>
    </source>
</evidence>
<dbReference type="GO" id="GO:0003676">
    <property type="term" value="F:nucleic acid binding"/>
    <property type="evidence" value="ECO:0007669"/>
    <property type="project" value="InterPro"/>
</dbReference>
<dbReference type="GO" id="GO:0008168">
    <property type="term" value="F:methyltransferase activity"/>
    <property type="evidence" value="ECO:0007669"/>
    <property type="project" value="UniProtKB-KW"/>
</dbReference>
<organism evidence="2">
    <name type="scientific">Vecturithrix granuli</name>
    <dbReference type="NCBI Taxonomy" id="1499967"/>
    <lineage>
        <taxon>Bacteria</taxon>
        <taxon>Candidatus Moduliflexota</taxon>
        <taxon>Candidatus Vecturitrichia</taxon>
        <taxon>Candidatus Vecturitrichales</taxon>
        <taxon>Candidatus Vecturitrichaceae</taxon>
        <taxon>Candidatus Vecturithrix</taxon>
    </lineage>
</organism>
<dbReference type="InterPro" id="IPR009537">
    <property type="entry name" value="DUF1156"/>
</dbReference>
<dbReference type="PROSITE" id="PS00092">
    <property type="entry name" value="N6_MTASE"/>
    <property type="match status" value="1"/>
</dbReference>
<dbReference type="SUPFAM" id="SSF53335">
    <property type="entry name" value="S-adenosyl-L-methionine-dependent methyltransferases"/>
    <property type="match status" value="2"/>
</dbReference>
<keyword evidence="2" id="KW-0808">Transferase</keyword>
<reference evidence="2" key="1">
    <citation type="journal article" date="2015" name="PeerJ">
        <title>First genomic representation of candidate bacterial phylum KSB3 points to enhanced environmental sensing as a trigger of wastewater bulking.</title>
        <authorList>
            <person name="Sekiguchi Y."/>
            <person name="Ohashi A."/>
            <person name="Parks D.H."/>
            <person name="Yamauchi T."/>
            <person name="Tyson G.W."/>
            <person name="Hugenholtz P."/>
        </authorList>
    </citation>
    <scope>NUCLEOTIDE SEQUENCE [LARGE SCALE GENOMIC DNA]</scope>
</reference>
<name>A0A0S6W9I9_VECG1</name>
<dbReference type="InterPro" id="IPR002052">
    <property type="entry name" value="DNA_methylase_N6_adenine_CS"/>
</dbReference>
<evidence type="ECO:0000313" key="3">
    <source>
        <dbReference type="Proteomes" id="UP000030661"/>
    </source>
</evidence>
<gene>
    <name evidence="2" type="ORF">U27_01915</name>
</gene>
<sequence length="848" mass="95996">MTSTKRFIEESFPVKEVSVESAREKNIRHGHISTLHIWWARRPLASSRATAYAALIPAPANIEEWQKERDFIVELCKWENSNNQQLLERARRKILEANAGVPPKVLDPFGGGGSIPLEALRLGCETYSNDLNPVAVLIQKCTLEYPQKYGQPIPKTQYLAERPWLMREDSRSLTDSGSLFADRSEMVNPLVEDVKYWGNWVLAQAKKEIGRFYPEEPDGSIPVGYIWARTIPCQNPACGAEIPLMRQYWLAKKAKKHVALFPFVENNTVQFKIVGDGPALSGVEGHDEWPAGFTPENGTVARAVATCPVCGSTIADKMTRQLFQEGKAGQRMIAVVTHKPGTSGKKYRVATAQDMAVFTEAEAYLQEKREKLMLAWGMDPVPDELITRPCHDIDRPPMYGMLSWGDLFNARQKLALMTFVEKVRQVREKMLGIGIEDEYSKAIGSYLGLSLDMQTGFNSSLSRWENTSQIIKHVYSRQALPMMWDYAENNSFSGSTGSWLNGFNYYMNSVIHCSTIPFSCSVTNNSATQLTFENDSFDAVFTDPPYYDNIGYANLSDYFYVWLKRSLIITYPELFFTPLTPKNNEIVSDLNRHGGKNNARKFFEEMLKKSFQEIYRILKPNGTAVIVYAHKSTEGWETLINSLLDSGLIMTGAWPLNTEMQTRLLANETAALASSIYIVARKMARQPTGFYTQVKEELNRYLAQKLERLWQEGISGSDFFIAAIGSAIEVFGKYEQVMDYEGNVIRADRLLQDVRKIVTDFAVKQILHNGASTALSTSFAGEISDLTRFYVLWRWEFGAAKAPFDEARKLAQSCSLDLALHWNRPGFIQKEKEFIRILGPPRNANRTA</sequence>
<keyword evidence="3" id="KW-1185">Reference proteome</keyword>
<evidence type="ECO:0000259" key="1">
    <source>
        <dbReference type="Pfam" id="PF06634"/>
    </source>
</evidence>
<dbReference type="AlphaFoldDB" id="A0A0S6W9I9"/>
<dbReference type="EMBL" id="DF820463">
    <property type="protein sequence ID" value="GAK55084.1"/>
    <property type="molecule type" value="Genomic_DNA"/>
</dbReference>
<proteinExistence type="predicted"/>
<dbReference type="InterPro" id="IPR029063">
    <property type="entry name" value="SAM-dependent_MTases_sf"/>
</dbReference>
<dbReference type="GO" id="GO:0032259">
    <property type="term" value="P:methylation"/>
    <property type="evidence" value="ECO:0007669"/>
    <property type="project" value="UniProtKB-KW"/>
</dbReference>
<accession>A0A0S6W9I9</accession>
<protein>
    <submittedName>
        <fullName evidence="2">Site-specific DNA-methyltransferase (Adenine-specific), Type III restriction system mod subunit</fullName>
    </submittedName>
</protein>
<dbReference type="eggNOG" id="COG1743">
    <property type="taxonomic scope" value="Bacteria"/>
</dbReference>
<dbReference type="Gene3D" id="3.40.50.150">
    <property type="entry name" value="Vaccinia Virus protein VP39"/>
    <property type="match status" value="1"/>
</dbReference>
<feature type="domain" description="DUF1156" evidence="1">
    <location>
        <begin position="12"/>
        <end position="69"/>
    </location>
</feature>
<keyword evidence="2" id="KW-0489">Methyltransferase</keyword>
<dbReference type="STRING" id="1499967.U27_01915"/>
<dbReference type="Proteomes" id="UP000030661">
    <property type="component" value="Unassembled WGS sequence"/>
</dbReference>
<dbReference type="Pfam" id="PF06634">
    <property type="entry name" value="DUF1156"/>
    <property type="match status" value="1"/>
</dbReference>